<accession>A0A8H6KGX0</accession>
<evidence type="ECO:0000313" key="1">
    <source>
        <dbReference type="EMBL" id="KAF6831028.1"/>
    </source>
</evidence>
<dbReference type="AlphaFoldDB" id="A0A8H6KGX0"/>
<dbReference type="Proteomes" id="UP000654918">
    <property type="component" value="Unassembled WGS sequence"/>
</dbReference>
<organism evidence="1 2">
    <name type="scientific">Colletotrichum plurivorum</name>
    <dbReference type="NCBI Taxonomy" id="2175906"/>
    <lineage>
        <taxon>Eukaryota</taxon>
        <taxon>Fungi</taxon>
        <taxon>Dikarya</taxon>
        <taxon>Ascomycota</taxon>
        <taxon>Pezizomycotina</taxon>
        <taxon>Sordariomycetes</taxon>
        <taxon>Hypocreomycetidae</taxon>
        <taxon>Glomerellales</taxon>
        <taxon>Glomerellaceae</taxon>
        <taxon>Colletotrichum</taxon>
        <taxon>Colletotrichum orchidearum species complex</taxon>
    </lineage>
</organism>
<dbReference type="EMBL" id="WIGO01000086">
    <property type="protein sequence ID" value="KAF6831028.1"/>
    <property type="molecule type" value="Genomic_DNA"/>
</dbReference>
<protein>
    <submittedName>
        <fullName evidence="1">Uncharacterized protein</fullName>
    </submittedName>
</protein>
<proteinExistence type="predicted"/>
<name>A0A8H6KGX0_9PEZI</name>
<reference evidence="1" key="1">
    <citation type="journal article" date="2020" name="Phytopathology">
        <title>Genome Sequence Resources of Colletotrichum truncatum, C. plurivorum, C. musicola, and C. sojae: Four Species Pathogenic to Soybean (Glycine max).</title>
        <authorList>
            <person name="Rogerio F."/>
            <person name="Boufleur T.R."/>
            <person name="Ciampi-Guillardi M."/>
            <person name="Sukno S.A."/>
            <person name="Thon M.R."/>
            <person name="Massola Junior N.S."/>
            <person name="Baroncelli R."/>
        </authorList>
    </citation>
    <scope>NUCLEOTIDE SEQUENCE</scope>
    <source>
        <strain evidence="1">LFN00145</strain>
    </source>
</reference>
<evidence type="ECO:0000313" key="2">
    <source>
        <dbReference type="Proteomes" id="UP000654918"/>
    </source>
</evidence>
<gene>
    <name evidence="1" type="ORF">CPLU01_06964</name>
</gene>
<keyword evidence="2" id="KW-1185">Reference proteome</keyword>
<comment type="caution">
    <text evidence="1">The sequence shown here is derived from an EMBL/GenBank/DDBJ whole genome shotgun (WGS) entry which is preliminary data.</text>
</comment>
<sequence length="110" mass="11999">MPTGLIPGSNGALWASTQLGVRPASMLHLGSQEISGDRAAMDPPRIYSMTRSRLSMIQGRRHPFFCAPATSWKISAAHPGRERPLSAFRYRFGVGFFGLQTATPAQAPRE</sequence>